<dbReference type="GO" id="GO:0140326">
    <property type="term" value="F:ATPase-coupled intramembrane lipid transporter activity"/>
    <property type="evidence" value="ECO:0007669"/>
    <property type="project" value="TreeGrafter"/>
</dbReference>
<name>A0A699Z4M8_HAELA</name>
<protein>
    <submittedName>
        <fullName evidence="1">Phospholipid-transporting ATPase</fullName>
    </submittedName>
</protein>
<sequence length="184" mass="19944">MSAAEMSMAQAAVSVAKAGDEAAVWCGGPWLQAASPDEEALVQGAAYAGYRLQARSTDKVEVRYHGQVWVYTVLVVLEFDSDRKRMSIICRCPDGKVRLFCKGADTMIMARVRPGQQVTASVRAHLDGVPEAIEALVASGIKVWVLTGDKVETAISIALSCRLFTEEMALVEGWDIWCCTISVT</sequence>
<dbReference type="InterPro" id="IPR036412">
    <property type="entry name" value="HAD-like_sf"/>
</dbReference>
<dbReference type="AlphaFoldDB" id="A0A699Z4M8"/>
<keyword evidence="2" id="KW-1185">Reference proteome</keyword>
<dbReference type="SUPFAM" id="SSF56784">
    <property type="entry name" value="HAD-like"/>
    <property type="match status" value="1"/>
</dbReference>
<dbReference type="SUPFAM" id="SSF81660">
    <property type="entry name" value="Metal cation-transporting ATPase, ATP-binding domain N"/>
    <property type="match status" value="1"/>
</dbReference>
<dbReference type="GO" id="GO:0000166">
    <property type="term" value="F:nucleotide binding"/>
    <property type="evidence" value="ECO:0007669"/>
    <property type="project" value="InterPro"/>
</dbReference>
<dbReference type="PANTHER" id="PTHR24092:SF218">
    <property type="entry name" value="PHOSPHOLIPID-TRANSPORTING ATPASE"/>
    <property type="match status" value="1"/>
</dbReference>
<comment type="caution">
    <text evidence="1">The sequence shown here is derived from an EMBL/GenBank/DDBJ whole genome shotgun (WGS) entry which is preliminary data.</text>
</comment>
<dbReference type="Pfam" id="PF13246">
    <property type="entry name" value="Cation_ATPase"/>
    <property type="match status" value="1"/>
</dbReference>
<dbReference type="GO" id="GO:0005886">
    <property type="term" value="C:plasma membrane"/>
    <property type="evidence" value="ECO:0007669"/>
    <property type="project" value="TreeGrafter"/>
</dbReference>
<gene>
    <name evidence="1" type="ORF">HaLaN_10253</name>
</gene>
<evidence type="ECO:0000313" key="1">
    <source>
        <dbReference type="EMBL" id="GFH14236.1"/>
    </source>
</evidence>
<dbReference type="GO" id="GO:0045332">
    <property type="term" value="P:phospholipid translocation"/>
    <property type="evidence" value="ECO:0007669"/>
    <property type="project" value="TreeGrafter"/>
</dbReference>
<organism evidence="1 2">
    <name type="scientific">Haematococcus lacustris</name>
    <name type="common">Green alga</name>
    <name type="synonym">Haematococcus pluvialis</name>
    <dbReference type="NCBI Taxonomy" id="44745"/>
    <lineage>
        <taxon>Eukaryota</taxon>
        <taxon>Viridiplantae</taxon>
        <taxon>Chlorophyta</taxon>
        <taxon>core chlorophytes</taxon>
        <taxon>Chlorophyceae</taxon>
        <taxon>CS clade</taxon>
        <taxon>Chlamydomonadales</taxon>
        <taxon>Haematococcaceae</taxon>
        <taxon>Haematococcus</taxon>
    </lineage>
</organism>
<reference evidence="1 2" key="1">
    <citation type="submission" date="2020-02" db="EMBL/GenBank/DDBJ databases">
        <title>Draft genome sequence of Haematococcus lacustris strain NIES-144.</title>
        <authorList>
            <person name="Morimoto D."/>
            <person name="Nakagawa S."/>
            <person name="Yoshida T."/>
            <person name="Sawayama S."/>
        </authorList>
    </citation>
    <scope>NUCLEOTIDE SEQUENCE [LARGE SCALE GENOMIC DNA]</scope>
    <source>
        <strain evidence="1 2">NIES-144</strain>
    </source>
</reference>
<dbReference type="InterPro" id="IPR023299">
    <property type="entry name" value="ATPase_P-typ_cyto_dom_N"/>
</dbReference>
<evidence type="ECO:0000313" key="2">
    <source>
        <dbReference type="Proteomes" id="UP000485058"/>
    </source>
</evidence>
<dbReference type="PANTHER" id="PTHR24092">
    <property type="entry name" value="PROBABLE PHOSPHOLIPID-TRANSPORTING ATPASE"/>
    <property type="match status" value="1"/>
</dbReference>
<dbReference type="Gene3D" id="3.40.1110.10">
    <property type="entry name" value="Calcium-transporting ATPase, cytoplasmic domain N"/>
    <property type="match status" value="1"/>
</dbReference>
<dbReference type="EMBL" id="BLLF01000703">
    <property type="protein sequence ID" value="GFH14236.1"/>
    <property type="molecule type" value="Genomic_DNA"/>
</dbReference>
<dbReference type="Proteomes" id="UP000485058">
    <property type="component" value="Unassembled WGS sequence"/>
</dbReference>
<accession>A0A699Z4M8</accession>
<proteinExistence type="predicted"/>